<proteinExistence type="inferred from homology"/>
<evidence type="ECO:0000313" key="3">
    <source>
        <dbReference type="EMBL" id="MFC4077099.1"/>
    </source>
</evidence>
<name>A0ABV8JMA2_9BACL</name>
<evidence type="ECO:0000256" key="1">
    <source>
        <dbReference type="ARBA" id="ARBA00005721"/>
    </source>
</evidence>
<dbReference type="InterPro" id="IPR005531">
    <property type="entry name" value="Asp23"/>
</dbReference>
<reference evidence="4" key="1">
    <citation type="journal article" date="2019" name="Int. J. Syst. Evol. Microbiol.">
        <title>The Global Catalogue of Microorganisms (GCM) 10K type strain sequencing project: providing services to taxonomists for standard genome sequencing and annotation.</title>
        <authorList>
            <consortium name="The Broad Institute Genomics Platform"/>
            <consortium name="The Broad Institute Genome Sequencing Center for Infectious Disease"/>
            <person name="Wu L."/>
            <person name="Ma J."/>
        </authorList>
    </citation>
    <scope>NUCLEOTIDE SEQUENCE [LARGE SCALE GENOMIC DNA]</scope>
    <source>
        <strain evidence="4">IBRC-M 10813</strain>
    </source>
</reference>
<evidence type="ECO:0000256" key="2">
    <source>
        <dbReference type="SAM" id="MobiDB-lite"/>
    </source>
</evidence>
<feature type="region of interest" description="Disordered" evidence="2">
    <location>
        <begin position="33"/>
        <end position="56"/>
    </location>
</feature>
<dbReference type="EMBL" id="JBHSAP010000009">
    <property type="protein sequence ID" value="MFC4077099.1"/>
    <property type="molecule type" value="Genomic_DNA"/>
</dbReference>
<comment type="similarity">
    <text evidence="1">Belongs to the asp23 family.</text>
</comment>
<feature type="compositionally biased region" description="Basic and acidic residues" evidence="2">
    <location>
        <begin position="47"/>
        <end position="56"/>
    </location>
</feature>
<sequence>MAGETRQHESMIATEVLETIAAVAAMETKGVTGMSGGLVDGVTRRFSRGDHPMGVEVRSDEGKVTLHLRVTVAYGENIPEVGNRAIYRVSEAIRDMTGIRPDDIRLRVEGVTLPEEQEESTENEE</sequence>
<keyword evidence="4" id="KW-1185">Reference proteome</keyword>
<organism evidence="3 4">
    <name type="scientific">Salinithrix halophila</name>
    <dbReference type="NCBI Taxonomy" id="1485204"/>
    <lineage>
        <taxon>Bacteria</taxon>
        <taxon>Bacillati</taxon>
        <taxon>Bacillota</taxon>
        <taxon>Bacilli</taxon>
        <taxon>Bacillales</taxon>
        <taxon>Thermoactinomycetaceae</taxon>
        <taxon>Salinithrix</taxon>
    </lineage>
</organism>
<comment type="caution">
    <text evidence="3">The sequence shown here is derived from an EMBL/GenBank/DDBJ whole genome shotgun (WGS) entry which is preliminary data.</text>
</comment>
<dbReference type="Pfam" id="PF03780">
    <property type="entry name" value="Asp23"/>
    <property type="match status" value="1"/>
</dbReference>
<accession>A0ABV8JMA2</accession>
<dbReference type="RefSeq" id="WP_380704622.1">
    <property type="nucleotide sequence ID" value="NZ_JBHSAP010000009.1"/>
</dbReference>
<gene>
    <name evidence="3" type="ORF">ACFOUO_09755</name>
</gene>
<protein>
    <submittedName>
        <fullName evidence="3">Asp23/Gls24 family envelope stress response protein</fullName>
    </submittedName>
</protein>
<evidence type="ECO:0000313" key="4">
    <source>
        <dbReference type="Proteomes" id="UP001595843"/>
    </source>
</evidence>
<dbReference type="PANTHER" id="PTHR34297">
    <property type="entry name" value="HYPOTHETICAL CYTOSOLIC PROTEIN-RELATED"/>
    <property type="match status" value="1"/>
</dbReference>
<dbReference type="Proteomes" id="UP001595843">
    <property type="component" value="Unassembled WGS sequence"/>
</dbReference>